<keyword evidence="3" id="KW-1185">Reference proteome</keyword>
<gene>
    <name evidence="2" type="ORF">J4D97_07330</name>
</gene>
<dbReference type="Pfam" id="PF06713">
    <property type="entry name" value="bPH_4"/>
    <property type="match status" value="1"/>
</dbReference>
<feature type="domain" description="Uncharacterized protein YyaB-like PH" evidence="1">
    <location>
        <begin position="8"/>
        <end position="83"/>
    </location>
</feature>
<dbReference type="EMBL" id="JAGETX010000003">
    <property type="protein sequence ID" value="MBO3270454.1"/>
    <property type="molecule type" value="Genomic_DNA"/>
</dbReference>
<reference evidence="2 3" key="1">
    <citation type="submission" date="2021-03" db="EMBL/GenBank/DDBJ databases">
        <authorList>
            <person name="Kim M.K."/>
        </authorList>
    </citation>
    <scope>NUCLEOTIDE SEQUENCE [LARGE SCALE GENOMIC DNA]</scope>
    <source>
        <strain evidence="2 3">BT507</strain>
    </source>
</reference>
<proteinExistence type="predicted"/>
<organism evidence="2 3">
    <name type="scientific">Hymenobacter defluvii</name>
    <dbReference type="NCBI Taxonomy" id="2054411"/>
    <lineage>
        <taxon>Bacteria</taxon>
        <taxon>Pseudomonadati</taxon>
        <taxon>Bacteroidota</taxon>
        <taxon>Cytophagia</taxon>
        <taxon>Cytophagales</taxon>
        <taxon>Hymenobacteraceae</taxon>
        <taxon>Hymenobacter</taxon>
    </lineage>
</organism>
<dbReference type="Proteomes" id="UP000670527">
    <property type="component" value="Unassembled WGS sequence"/>
</dbReference>
<sequence length="89" mass="10322">MIWLLRSTYYEVQPQAQLLRIVSGPLTWQIPVTSITRIKPSHNVLSSPALSLDRLKIYYNRYDEILVSPRDKANFIEALRQVNPQIQVG</sequence>
<dbReference type="InterPro" id="IPR009589">
    <property type="entry name" value="PH_YyaB-like"/>
</dbReference>
<comment type="caution">
    <text evidence="2">The sequence shown here is derived from an EMBL/GenBank/DDBJ whole genome shotgun (WGS) entry which is preliminary data.</text>
</comment>
<accession>A0ABS3T9W8</accession>
<evidence type="ECO:0000313" key="3">
    <source>
        <dbReference type="Proteomes" id="UP000670527"/>
    </source>
</evidence>
<evidence type="ECO:0000259" key="1">
    <source>
        <dbReference type="Pfam" id="PF06713"/>
    </source>
</evidence>
<name>A0ABS3T9W8_9BACT</name>
<protein>
    <submittedName>
        <fullName evidence="2">PH domain-containing protein</fullName>
    </submittedName>
</protein>
<evidence type="ECO:0000313" key="2">
    <source>
        <dbReference type="EMBL" id="MBO3270454.1"/>
    </source>
</evidence>